<dbReference type="RefSeq" id="WP_087206530.1">
    <property type="nucleotide sequence ID" value="NZ_CP021431.1"/>
</dbReference>
<evidence type="ECO:0000313" key="2">
    <source>
        <dbReference type="EMBL" id="ARU00287.1"/>
    </source>
</evidence>
<dbReference type="KEGG" id="lvs:LOKVESSMR4R_00956"/>
<feature type="compositionally biased region" description="Basic and acidic residues" evidence="1">
    <location>
        <begin position="262"/>
        <end position="271"/>
    </location>
</feature>
<dbReference type="AlphaFoldDB" id="A0A1Y0E9J8"/>
<gene>
    <name evidence="2" type="ORF">LOKVESSMR4R_00956</name>
</gene>
<keyword evidence="3" id="KW-1185">Reference proteome</keyword>
<feature type="compositionally biased region" description="Basic and acidic residues" evidence="1">
    <location>
        <begin position="83"/>
        <end position="108"/>
    </location>
</feature>
<feature type="region of interest" description="Disordered" evidence="1">
    <location>
        <begin position="262"/>
        <end position="323"/>
    </location>
</feature>
<protein>
    <recommendedName>
        <fullName evidence="4">DUF3618 domain-containing protein</fullName>
    </recommendedName>
</protein>
<dbReference type="Proteomes" id="UP000195273">
    <property type="component" value="Chromosome"/>
</dbReference>
<reference evidence="2 3" key="1">
    <citation type="submission" date="2017-05" db="EMBL/GenBank/DDBJ databases">
        <title>Genome Sequence of Loktanella vestfoldensis Strain SMR4r Isolated from a Culture of the Diatom Skeletonema marinoi.</title>
        <authorList>
            <person name="Topel M."/>
            <person name="Pinder M.I.M."/>
            <person name="Johansson O.N."/>
            <person name="Kourtchenko O."/>
            <person name="Godhe A."/>
            <person name="Clarke A.K."/>
        </authorList>
    </citation>
    <scope>NUCLEOTIDE SEQUENCE [LARGE SCALE GENOMIC DNA]</scope>
    <source>
        <strain evidence="2 3">SMR4r</strain>
    </source>
</reference>
<dbReference type="OrthoDB" id="7471221at2"/>
<evidence type="ECO:0008006" key="4">
    <source>
        <dbReference type="Google" id="ProtNLM"/>
    </source>
</evidence>
<evidence type="ECO:0000256" key="1">
    <source>
        <dbReference type="SAM" id="MobiDB-lite"/>
    </source>
</evidence>
<feature type="region of interest" description="Disordered" evidence="1">
    <location>
        <begin position="1"/>
        <end position="27"/>
    </location>
</feature>
<sequence length="323" mass="34491">MTDHRSPKDIERELEQQREGLADSLDDLKDKVSVETMLREAATQIREHSGEIGHSVTRAVKQNPLGVALTGIGLAWLIFGERRSPSPRRDDAAAARTTDARDSRHDSDAPSWARMTAAMGADDSDDSPAERARDGLKDSATALRDRGADLRARLSEGTEQLSEEGRARVLAAREKAYEARATLRAGMAETRDKAAELFTEQPLIVGGLALAVGAAIGAALPQTRIEQDHFGDTADELLQEAERIYAEERAKLGAVAQKAAKDMGEVVEKAASDAVDTIRPAEDGTGPDHGSGKPANQAGKSAQQDAYMPPSGPRKATPGDIPS</sequence>
<proteinExistence type="predicted"/>
<name>A0A1Y0E9J8_9RHOB</name>
<organism evidence="2 3">
    <name type="scientific">Yoonia vestfoldensis</name>
    <dbReference type="NCBI Taxonomy" id="245188"/>
    <lineage>
        <taxon>Bacteria</taxon>
        <taxon>Pseudomonadati</taxon>
        <taxon>Pseudomonadota</taxon>
        <taxon>Alphaproteobacteria</taxon>
        <taxon>Rhodobacterales</taxon>
        <taxon>Paracoccaceae</taxon>
        <taxon>Yoonia</taxon>
    </lineage>
</organism>
<feature type="compositionally biased region" description="Basic and acidic residues" evidence="1">
    <location>
        <begin position="128"/>
        <end position="142"/>
    </location>
</feature>
<accession>A0A1Y0E9J8</accession>
<dbReference type="Pfam" id="PF12277">
    <property type="entry name" value="DUF3618"/>
    <property type="match status" value="1"/>
</dbReference>
<dbReference type="EMBL" id="CP021431">
    <property type="protein sequence ID" value="ARU00287.1"/>
    <property type="molecule type" value="Genomic_DNA"/>
</dbReference>
<feature type="region of interest" description="Disordered" evidence="1">
    <location>
        <begin position="83"/>
        <end position="142"/>
    </location>
</feature>
<dbReference type="InterPro" id="IPR022062">
    <property type="entry name" value="DUF3618"/>
</dbReference>
<evidence type="ECO:0000313" key="3">
    <source>
        <dbReference type="Proteomes" id="UP000195273"/>
    </source>
</evidence>